<dbReference type="SUPFAM" id="SSF55729">
    <property type="entry name" value="Acyl-CoA N-acyltransferases (Nat)"/>
    <property type="match status" value="1"/>
</dbReference>
<evidence type="ECO:0000256" key="2">
    <source>
        <dbReference type="ARBA" id="ARBA00023315"/>
    </source>
</evidence>
<evidence type="ECO:0000313" key="5">
    <source>
        <dbReference type="Proteomes" id="UP000294862"/>
    </source>
</evidence>
<dbReference type="CDD" id="cd04301">
    <property type="entry name" value="NAT_SF"/>
    <property type="match status" value="1"/>
</dbReference>
<dbReference type="PROSITE" id="PS51186">
    <property type="entry name" value="GNAT"/>
    <property type="match status" value="1"/>
</dbReference>
<dbReference type="InterPro" id="IPR013653">
    <property type="entry name" value="GCN5-like_dom"/>
</dbReference>
<evidence type="ECO:0000313" key="4">
    <source>
        <dbReference type="EMBL" id="TCO37245.1"/>
    </source>
</evidence>
<comment type="caution">
    <text evidence="4">The sequence shown here is derived from an EMBL/GenBank/DDBJ whole genome shotgun (WGS) entry which is preliminary data.</text>
</comment>
<organism evidence="4 5">
    <name type="scientific">Dokdonella fugitiva</name>
    <dbReference type="NCBI Taxonomy" id="328517"/>
    <lineage>
        <taxon>Bacteria</taxon>
        <taxon>Pseudomonadati</taxon>
        <taxon>Pseudomonadota</taxon>
        <taxon>Gammaproteobacteria</taxon>
        <taxon>Lysobacterales</taxon>
        <taxon>Rhodanobacteraceae</taxon>
        <taxon>Dokdonella</taxon>
    </lineage>
</organism>
<dbReference type="EMBL" id="SLWQ01000010">
    <property type="protein sequence ID" value="TCO37245.1"/>
    <property type="molecule type" value="Genomic_DNA"/>
</dbReference>
<evidence type="ECO:0000259" key="3">
    <source>
        <dbReference type="PROSITE" id="PS51186"/>
    </source>
</evidence>
<dbReference type="GO" id="GO:0016747">
    <property type="term" value="F:acyltransferase activity, transferring groups other than amino-acyl groups"/>
    <property type="evidence" value="ECO:0007669"/>
    <property type="project" value="InterPro"/>
</dbReference>
<keyword evidence="2" id="KW-0012">Acyltransferase</keyword>
<sequence>MADLHLLDNIFWHALAGPQARFALGTNVARRFARDYSPIIAFADAQSPDFAAIAPWCEAGERFYVDGWTGRVAPGWRLELDSTMYKMVRDGPVPDADDLRGVRPLDARDATRAFELARLTRPGPFGPRTIELGEYFGLFDGDQLVAMAGERVFAAGWREISGVCTHPDQQGRGHAQRLMNLLLRREMLRGERPFLHVASTNTGAVRMYERMGFRIHRESAVRVVSREPGPGVR</sequence>
<dbReference type="InterPro" id="IPR016181">
    <property type="entry name" value="Acyl_CoA_acyltransferase"/>
</dbReference>
<keyword evidence="5" id="KW-1185">Reference proteome</keyword>
<proteinExistence type="predicted"/>
<dbReference type="PANTHER" id="PTHR43420:SF3">
    <property type="entry name" value="N-ACETYLTRANSFERASE DOMAIN-CONTAINING PROTEIN"/>
    <property type="match status" value="1"/>
</dbReference>
<accession>A0A4R2I435</accession>
<gene>
    <name evidence="4" type="ORF">EV148_11056</name>
</gene>
<dbReference type="InterPro" id="IPR000182">
    <property type="entry name" value="GNAT_dom"/>
</dbReference>
<name>A0A4R2I435_9GAMM</name>
<dbReference type="Pfam" id="PF08445">
    <property type="entry name" value="FR47"/>
    <property type="match status" value="1"/>
</dbReference>
<dbReference type="Proteomes" id="UP000294862">
    <property type="component" value="Unassembled WGS sequence"/>
</dbReference>
<reference evidence="4 5" key="1">
    <citation type="journal article" date="2015" name="Stand. Genomic Sci.">
        <title>Genomic Encyclopedia of Bacterial and Archaeal Type Strains, Phase III: the genomes of soil and plant-associated and newly described type strains.</title>
        <authorList>
            <person name="Whitman W.B."/>
            <person name="Woyke T."/>
            <person name="Klenk H.P."/>
            <person name="Zhou Y."/>
            <person name="Lilburn T.G."/>
            <person name="Beck B.J."/>
            <person name="De Vos P."/>
            <person name="Vandamme P."/>
            <person name="Eisen J.A."/>
            <person name="Garrity G."/>
            <person name="Hugenholtz P."/>
            <person name="Kyrpides N.C."/>
        </authorList>
    </citation>
    <scope>NUCLEOTIDE SEQUENCE [LARGE SCALE GENOMIC DNA]</scope>
    <source>
        <strain evidence="4 5">A3</strain>
    </source>
</reference>
<dbReference type="InterPro" id="IPR050680">
    <property type="entry name" value="YpeA/RimI_acetyltransf"/>
</dbReference>
<feature type="domain" description="N-acetyltransferase" evidence="3">
    <location>
        <begin position="86"/>
        <end position="233"/>
    </location>
</feature>
<evidence type="ECO:0000256" key="1">
    <source>
        <dbReference type="ARBA" id="ARBA00022679"/>
    </source>
</evidence>
<dbReference type="RefSeq" id="WP_199222805.1">
    <property type="nucleotide sequence ID" value="NZ_JACGXM010000008.1"/>
</dbReference>
<dbReference type="PANTHER" id="PTHR43420">
    <property type="entry name" value="ACETYLTRANSFERASE"/>
    <property type="match status" value="1"/>
</dbReference>
<protein>
    <submittedName>
        <fullName evidence="4">FR47-like protein</fullName>
    </submittedName>
</protein>
<dbReference type="AlphaFoldDB" id="A0A4R2I435"/>
<dbReference type="Gene3D" id="3.40.630.30">
    <property type="match status" value="1"/>
</dbReference>
<keyword evidence="1" id="KW-0808">Transferase</keyword>